<comment type="caution">
    <text evidence="1">The sequence shown here is derived from an EMBL/GenBank/DDBJ whole genome shotgun (WGS) entry which is preliminary data.</text>
</comment>
<evidence type="ECO:0000313" key="2">
    <source>
        <dbReference type="Proteomes" id="UP000447434"/>
    </source>
</evidence>
<protein>
    <submittedName>
        <fullName evidence="1">Uncharacterized protein</fullName>
    </submittedName>
</protein>
<dbReference type="Proteomes" id="UP000447434">
    <property type="component" value="Chromosome 7"/>
</dbReference>
<dbReference type="AlphaFoldDB" id="A0A6A4Q8D7"/>
<accession>A0A6A4Q8D7</accession>
<organism evidence="1 2">
    <name type="scientific">Lupinus albus</name>
    <name type="common">White lupine</name>
    <name type="synonym">Lupinus termis</name>
    <dbReference type="NCBI Taxonomy" id="3870"/>
    <lineage>
        <taxon>Eukaryota</taxon>
        <taxon>Viridiplantae</taxon>
        <taxon>Streptophyta</taxon>
        <taxon>Embryophyta</taxon>
        <taxon>Tracheophyta</taxon>
        <taxon>Spermatophyta</taxon>
        <taxon>Magnoliopsida</taxon>
        <taxon>eudicotyledons</taxon>
        <taxon>Gunneridae</taxon>
        <taxon>Pentapetalae</taxon>
        <taxon>rosids</taxon>
        <taxon>fabids</taxon>
        <taxon>Fabales</taxon>
        <taxon>Fabaceae</taxon>
        <taxon>Papilionoideae</taxon>
        <taxon>50 kb inversion clade</taxon>
        <taxon>genistoids sensu lato</taxon>
        <taxon>core genistoids</taxon>
        <taxon>Genisteae</taxon>
        <taxon>Lupinus</taxon>
    </lineage>
</organism>
<dbReference type="EMBL" id="WOCE01000007">
    <property type="protein sequence ID" value="KAE9609786.1"/>
    <property type="molecule type" value="Genomic_DNA"/>
</dbReference>
<sequence length="59" mass="6426">MVSECEKDGWVTVKHSSPVAWQLVAAIHGGVASRRPIPFLMLILSLAQNLLLSLVPCLE</sequence>
<name>A0A6A4Q8D7_LUPAL</name>
<proteinExistence type="predicted"/>
<keyword evidence="2" id="KW-1185">Reference proteome</keyword>
<evidence type="ECO:0000313" key="1">
    <source>
        <dbReference type="EMBL" id="KAE9609786.1"/>
    </source>
</evidence>
<reference evidence="2" key="1">
    <citation type="journal article" date="2020" name="Nat. Commun.">
        <title>Genome sequence of the cluster root forming white lupin.</title>
        <authorList>
            <person name="Hufnagel B."/>
            <person name="Marques A."/>
            <person name="Soriano A."/>
            <person name="Marques L."/>
            <person name="Divol F."/>
            <person name="Doumas P."/>
            <person name="Sallet E."/>
            <person name="Mancinotti D."/>
            <person name="Carrere S."/>
            <person name="Marande W."/>
            <person name="Arribat S."/>
            <person name="Keller J."/>
            <person name="Huneau C."/>
            <person name="Blein T."/>
            <person name="Aime D."/>
            <person name="Laguerre M."/>
            <person name="Taylor J."/>
            <person name="Schubert V."/>
            <person name="Nelson M."/>
            <person name="Geu-Flores F."/>
            <person name="Crespi M."/>
            <person name="Gallardo-Guerrero K."/>
            <person name="Delaux P.-M."/>
            <person name="Salse J."/>
            <person name="Berges H."/>
            <person name="Guyot R."/>
            <person name="Gouzy J."/>
            <person name="Peret B."/>
        </authorList>
    </citation>
    <scope>NUCLEOTIDE SEQUENCE [LARGE SCALE GENOMIC DNA]</scope>
    <source>
        <strain evidence="2">cv. Amiga</strain>
    </source>
</reference>
<gene>
    <name evidence="1" type="ORF">Lalb_Chr07g0179741</name>
</gene>